<feature type="transmembrane region" description="Helical" evidence="9">
    <location>
        <begin position="32"/>
        <end position="53"/>
    </location>
</feature>
<keyword evidence="4" id="KW-0677">Repeat</keyword>
<feature type="transmembrane region" description="Helical" evidence="9">
    <location>
        <begin position="160"/>
        <end position="179"/>
    </location>
</feature>
<proteinExistence type="predicted"/>
<evidence type="ECO:0000256" key="6">
    <source>
        <dbReference type="ARBA" id="ARBA00023136"/>
    </source>
</evidence>
<evidence type="ECO:0000313" key="12">
    <source>
        <dbReference type="EMBL" id="MCS6521531.1"/>
    </source>
</evidence>
<organism evidence="12 13">
    <name type="scientific">Curtobacterium citreum</name>
    <dbReference type="NCBI Taxonomy" id="2036"/>
    <lineage>
        <taxon>Bacteria</taxon>
        <taxon>Bacillati</taxon>
        <taxon>Actinomycetota</taxon>
        <taxon>Actinomycetes</taxon>
        <taxon>Micrococcales</taxon>
        <taxon>Microbacteriaceae</taxon>
        <taxon>Curtobacterium</taxon>
    </lineage>
</organism>
<keyword evidence="13" id="KW-1185">Reference proteome</keyword>
<dbReference type="Pfam" id="PF00571">
    <property type="entry name" value="CBS"/>
    <property type="match status" value="2"/>
</dbReference>
<evidence type="ECO:0000256" key="9">
    <source>
        <dbReference type="SAM" id="Phobius"/>
    </source>
</evidence>
<evidence type="ECO:0000256" key="3">
    <source>
        <dbReference type="ARBA" id="ARBA00022692"/>
    </source>
</evidence>
<dbReference type="InterPro" id="IPR051676">
    <property type="entry name" value="UPF0053_domain"/>
</dbReference>
<dbReference type="InterPro" id="IPR044751">
    <property type="entry name" value="Ion_transp-like_CBS"/>
</dbReference>
<keyword evidence="6 8" id="KW-0472">Membrane</keyword>
<gene>
    <name evidence="12" type="ORF">NYQ28_02990</name>
</gene>
<feature type="transmembrane region" description="Helical" evidence="9">
    <location>
        <begin position="81"/>
        <end position="100"/>
    </location>
</feature>
<feature type="domain" description="CNNM transmembrane" evidence="11">
    <location>
        <begin position="24"/>
        <end position="227"/>
    </location>
</feature>
<keyword evidence="2" id="KW-1003">Cell membrane</keyword>
<dbReference type="InterPro" id="IPR002550">
    <property type="entry name" value="CNNM"/>
</dbReference>
<dbReference type="InterPro" id="IPR000644">
    <property type="entry name" value="CBS_dom"/>
</dbReference>
<evidence type="ECO:0000256" key="7">
    <source>
        <dbReference type="PROSITE-ProRule" id="PRU00703"/>
    </source>
</evidence>
<protein>
    <submittedName>
        <fullName evidence="12">Hemolysin family protein</fullName>
    </submittedName>
</protein>
<dbReference type="GeneID" id="95324441"/>
<reference evidence="12 13" key="1">
    <citation type="submission" date="2022-08" db="EMBL/GenBank/DDBJ databases">
        <title>Taxonomy of Curtobacterium flaccumfaciens.</title>
        <authorList>
            <person name="Osdaghi E."/>
            <person name="Taghavi S.M."/>
            <person name="Hamidizade M."/>
            <person name="Abachi H."/>
            <person name="Fazliarab A."/>
            <person name="Baeyen S."/>
            <person name="Portier P."/>
            <person name="Van Vaerenbergh J."/>
            <person name="Jacques M.-A."/>
        </authorList>
    </citation>
    <scope>NUCLEOTIDE SEQUENCE [LARGE SCALE GENOMIC DNA]</scope>
    <source>
        <strain evidence="12 13">LMG8786T</strain>
    </source>
</reference>
<dbReference type="CDD" id="cd04590">
    <property type="entry name" value="CBS_pair_CorC_HlyC_assoc"/>
    <property type="match status" value="1"/>
</dbReference>
<dbReference type="SMART" id="SM00116">
    <property type="entry name" value="CBS"/>
    <property type="match status" value="2"/>
</dbReference>
<accession>A0ABT2HE38</accession>
<dbReference type="PANTHER" id="PTHR43099">
    <property type="entry name" value="UPF0053 PROTEIN YRKA"/>
    <property type="match status" value="1"/>
</dbReference>
<evidence type="ECO:0000256" key="8">
    <source>
        <dbReference type="PROSITE-ProRule" id="PRU01193"/>
    </source>
</evidence>
<feature type="domain" description="CBS" evidence="10">
    <location>
        <begin position="246"/>
        <end position="303"/>
    </location>
</feature>
<dbReference type="Proteomes" id="UP001652264">
    <property type="component" value="Unassembled WGS sequence"/>
</dbReference>
<dbReference type="Pfam" id="PF01595">
    <property type="entry name" value="CNNM"/>
    <property type="match status" value="1"/>
</dbReference>
<keyword evidence="5 8" id="KW-1133">Transmembrane helix</keyword>
<dbReference type="PROSITE" id="PS51846">
    <property type="entry name" value="CNNM"/>
    <property type="match status" value="1"/>
</dbReference>
<dbReference type="PANTHER" id="PTHR43099:SF5">
    <property type="entry name" value="HLYC_CORC FAMILY TRANSPORTER"/>
    <property type="match status" value="1"/>
</dbReference>
<dbReference type="PROSITE" id="PS51371">
    <property type="entry name" value="CBS"/>
    <property type="match status" value="2"/>
</dbReference>
<dbReference type="EMBL" id="JANVAD010000001">
    <property type="protein sequence ID" value="MCS6521531.1"/>
    <property type="molecule type" value="Genomic_DNA"/>
</dbReference>
<evidence type="ECO:0000313" key="13">
    <source>
        <dbReference type="Proteomes" id="UP001652264"/>
    </source>
</evidence>
<dbReference type="Gene3D" id="3.10.580.10">
    <property type="entry name" value="CBS-domain"/>
    <property type="match status" value="1"/>
</dbReference>
<dbReference type="SUPFAM" id="SSF54631">
    <property type="entry name" value="CBS-domain pair"/>
    <property type="match status" value="1"/>
</dbReference>
<sequence>MSAAAPLSDAVSSGVVLAAGESASSSSDWWGIFWLVVLLLGNAYFVAAEFAVISARRSQIEPRAEAGSKAAQMTLWAMEHATRMLATTQLGITVCSLLILNVSEPAIHHLLEVPLGLTGWSVEVIGIVAFVFTLLLVSFLHVVFGEMVPKNISFSMPDRAALVLVPTLWYIGHALHWVVVGLNEVANGVLRLFKVEPKDEAVSAFTVEEVQTIVEQSRREGTLTDDGKLAMAFEFTEKKVKDVAVPMSELVTLPDDATPADVERSVAQRGFSRYVLVGDDGDPTGYVHVKDVIDLRPDEFDDPVPPKRIRQLISLYTEMDLEDALATMRAAGRHVARAFDADGRTLGVLFLEDILEELVGEVQDATRRR</sequence>
<comment type="subcellular location">
    <subcellularLocation>
        <location evidence="1">Cell membrane</location>
        <topology evidence="1">Multi-pass membrane protein</topology>
    </subcellularLocation>
</comment>
<feature type="domain" description="CBS" evidence="10">
    <location>
        <begin position="308"/>
        <end position="365"/>
    </location>
</feature>
<dbReference type="InterPro" id="IPR046342">
    <property type="entry name" value="CBS_dom_sf"/>
</dbReference>
<keyword evidence="7" id="KW-0129">CBS domain</keyword>
<evidence type="ECO:0000256" key="5">
    <source>
        <dbReference type="ARBA" id="ARBA00022989"/>
    </source>
</evidence>
<name>A0ABT2HE38_9MICO</name>
<feature type="transmembrane region" description="Helical" evidence="9">
    <location>
        <begin position="120"/>
        <end position="148"/>
    </location>
</feature>
<dbReference type="RefSeq" id="WP_229666814.1">
    <property type="nucleotide sequence ID" value="NZ_BMNV01000004.1"/>
</dbReference>
<comment type="caution">
    <text evidence="12">The sequence shown here is derived from an EMBL/GenBank/DDBJ whole genome shotgun (WGS) entry which is preliminary data.</text>
</comment>
<evidence type="ECO:0000256" key="4">
    <source>
        <dbReference type="ARBA" id="ARBA00022737"/>
    </source>
</evidence>
<evidence type="ECO:0000259" key="11">
    <source>
        <dbReference type="PROSITE" id="PS51846"/>
    </source>
</evidence>
<evidence type="ECO:0000259" key="10">
    <source>
        <dbReference type="PROSITE" id="PS51371"/>
    </source>
</evidence>
<evidence type="ECO:0000256" key="1">
    <source>
        <dbReference type="ARBA" id="ARBA00004651"/>
    </source>
</evidence>
<keyword evidence="3 8" id="KW-0812">Transmembrane</keyword>
<evidence type="ECO:0000256" key="2">
    <source>
        <dbReference type="ARBA" id="ARBA00022475"/>
    </source>
</evidence>